<dbReference type="InterPro" id="IPR011990">
    <property type="entry name" value="TPR-like_helical_dom_sf"/>
</dbReference>
<dbReference type="CDD" id="cd20071">
    <property type="entry name" value="SET_SMYD"/>
    <property type="match status" value="1"/>
</dbReference>
<protein>
    <recommendedName>
        <fullName evidence="1">SET domain-containing protein</fullName>
    </recommendedName>
</protein>
<evidence type="ECO:0000313" key="3">
    <source>
        <dbReference type="Proteomes" id="UP000054821"/>
    </source>
</evidence>
<dbReference type="Pfam" id="PF00856">
    <property type="entry name" value="SET"/>
    <property type="match status" value="1"/>
</dbReference>
<dbReference type="Proteomes" id="UP000054821">
    <property type="component" value="Unassembled WGS sequence"/>
</dbReference>
<dbReference type="InterPro" id="IPR001214">
    <property type="entry name" value="SET_dom"/>
</dbReference>
<dbReference type="SUPFAM" id="SSF82199">
    <property type="entry name" value="SET domain"/>
    <property type="match status" value="1"/>
</dbReference>
<accession>A0A2P4Z7F5</accession>
<evidence type="ECO:0000259" key="1">
    <source>
        <dbReference type="PROSITE" id="PS50280"/>
    </source>
</evidence>
<reference evidence="2 3" key="1">
    <citation type="journal article" date="2016" name="Genome Announc.">
        <title>Draft Whole-Genome Sequence of Trichoderma gamsii T6085, a Promising Biocontrol Agent of Fusarium Head Blight on Wheat.</title>
        <authorList>
            <person name="Baroncelli R."/>
            <person name="Zapparata A."/>
            <person name="Piaggeschi G."/>
            <person name="Sarrocco S."/>
            <person name="Vannacci G."/>
        </authorList>
    </citation>
    <scope>NUCLEOTIDE SEQUENCE [LARGE SCALE GENOMIC DNA]</scope>
    <source>
        <strain evidence="2 3">T6085</strain>
    </source>
</reference>
<dbReference type="SMART" id="SM00317">
    <property type="entry name" value="SET"/>
    <property type="match status" value="1"/>
</dbReference>
<dbReference type="PANTHER" id="PTHR47332">
    <property type="entry name" value="SET DOMAIN-CONTAINING PROTEIN 5"/>
    <property type="match status" value="1"/>
</dbReference>
<dbReference type="Gene3D" id="2.170.270.10">
    <property type="entry name" value="SET domain"/>
    <property type="match status" value="1"/>
</dbReference>
<dbReference type="GeneID" id="29989850"/>
<gene>
    <name evidence="2" type="ORF">TGAM01_v210927</name>
</gene>
<evidence type="ECO:0000313" key="2">
    <source>
        <dbReference type="EMBL" id="PON20206.1"/>
    </source>
</evidence>
<dbReference type="Gene3D" id="1.25.40.10">
    <property type="entry name" value="Tetratricopeptide repeat domain"/>
    <property type="match status" value="1"/>
</dbReference>
<dbReference type="PROSITE" id="PS50280">
    <property type="entry name" value="SET"/>
    <property type="match status" value="1"/>
</dbReference>
<organism evidence="2 3">
    <name type="scientific">Trichoderma gamsii</name>
    <dbReference type="NCBI Taxonomy" id="398673"/>
    <lineage>
        <taxon>Eukaryota</taxon>
        <taxon>Fungi</taxon>
        <taxon>Dikarya</taxon>
        <taxon>Ascomycota</taxon>
        <taxon>Pezizomycotina</taxon>
        <taxon>Sordariomycetes</taxon>
        <taxon>Hypocreomycetidae</taxon>
        <taxon>Hypocreales</taxon>
        <taxon>Hypocreaceae</taxon>
        <taxon>Trichoderma</taxon>
    </lineage>
</organism>
<name>A0A2P4Z7F5_9HYPO</name>
<dbReference type="InterPro" id="IPR053185">
    <property type="entry name" value="SET_domain_protein"/>
</dbReference>
<comment type="caution">
    <text evidence="2">The sequence shown here is derived from an EMBL/GenBank/DDBJ whole genome shotgun (WGS) entry which is preliminary data.</text>
</comment>
<dbReference type="InterPro" id="IPR046341">
    <property type="entry name" value="SET_dom_sf"/>
</dbReference>
<dbReference type="STRING" id="398673.A0A2P4Z7F5"/>
<dbReference type="RefSeq" id="XP_024404337.1">
    <property type="nucleotide sequence ID" value="XM_024550919.1"/>
</dbReference>
<dbReference type="PANTHER" id="PTHR47332:SF4">
    <property type="entry name" value="SET DOMAIN-CONTAINING PROTEIN 5"/>
    <property type="match status" value="1"/>
</dbReference>
<dbReference type="AlphaFoldDB" id="A0A2P4Z7F5"/>
<feature type="domain" description="SET" evidence="1">
    <location>
        <begin position="150"/>
        <end position="293"/>
    </location>
</feature>
<proteinExistence type="predicted"/>
<dbReference type="EMBL" id="JPDN02000078">
    <property type="protein sequence ID" value="PON20206.1"/>
    <property type="molecule type" value="Genomic_DNA"/>
</dbReference>
<keyword evidence="3" id="KW-1185">Reference proteome</keyword>
<sequence>MGIDAGFDMDPPLSKGGVDKQNWGRFIDLIKEQYKDDVQVQIMPNYINFNAGEHPKLPFEGHKFLRFSSKVSGAIASSSGVERYINTVTRVAKAHFGSRVQYWNENANQYGVHDWEKVNESIRSYEQPDVLETQASITPPLSEIDPVKEQGIALFEIQDIPGRGRGLVARFNISKGTRIICEKPLLTAGPMPSDKLELFLAKKLKAMSKTSQRQFLSLHNNFQGKYPFGGIFRTNALPCGSGSPIGGVYPTACFINHSCIPNAHNNWNSAEKHETIYAIRSIERGAEITITYDHGGASREREVFLKDAFGFRCDCNGCSLPTDLLKASDNRRVQIQSLDKAIGDPFRMMNSPRESLSDCFLMLQVLEQEFDGAASPMIARLYYDAFQISIAHGDQARASMFAERAYKARVICEGEDSPETLRVKSLAVKPADHSSFEVCSRKWQTTRDSVPKYLNTVQFDKWLFRQEN</sequence>